<evidence type="ECO:0000256" key="16">
    <source>
        <dbReference type="ARBA" id="ARBA00036053"/>
    </source>
</evidence>
<dbReference type="InterPro" id="IPR031481">
    <property type="entry name" value="Glyco_tran_10_N"/>
</dbReference>
<dbReference type="Gene3D" id="3.40.50.11660">
    <property type="entry name" value="Glycosyl transferase family 10, C-terminal domain"/>
    <property type="match status" value="1"/>
</dbReference>
<comment type="catalytic activity">
    <reaction evidence="22">
        <text>beta-D-Gal-(1-&gt;4)-beta-D-GlcNAc-(1-&gt;3)-beta-D-Gal-(1-&gt;4)-D-Glc + GDP-beta-L-fucose = beta-D-Gal-(1-&gt;4)-[alpha-L-Fuc-(1-&gt;3)]-beta-D-GlcNAc-(1-&gt;3)-beta-D-Gal-(1-&gt;4)-D-Glc + GDP + H(+)</text>
        <dbReference type="Rhea" id="RHEA:77187"/>
        <dbReference type="ChEBI" id="CHEBI:15378"/>
        <dbReference type="ChEBI" id="CHEBI:57273"/>
        <dbReference type="ChEBI" id="CHEBI:58189"/>
        <dbReference type="ChEBI" id="CHEBI:60239"/>
        <dbReference type="ChEBI" id="CHEBI:61352"/>
    </reaction>
    <physiologicalReaction direction="left-to-right" evidence="22">
        <dbReference type="Rhea" id="RHEA:77188"/>
    </physiologicalReaction>
</comment>
<evidence type="ECO:0000256" key="3">
    <source>
        <dbReference type="ARBA" id="ARBA00008919"/>
    </source>
</evidence>
<dbReference type="Ensembl" id="ENSLBET00000002890.1">
    <property type="protein sequence ID" value="ENSLBEP00000002736.1"/>
    <property type="gene ID" value="ENSLBEG00000002147.1"/>
</dbReference>
<dbReference type="InterPro" id="IPR055270">
    <property type="entry name" value="Glyco_tran_10_C"/>
</dbReference>
<comment type="catalytic activity">
    <reaction evidence="15">
        <text>a beta-D-galactosyl-(1-&gt;4)-N-acetyl-beta-D-glucosaminyl derivative + GDP-beta-L-fucose = a beta-D-galactosyl-(1-&gt;4)-[alpha-L-fucosyl-(1-&gt;3)]-N-acetyl-beta-D-glucosaminyl derivative + GDP + H(+)</text>
        <dbReference type="Rhea" id="RHEA:14257"/>
        <dbReference type="ChEBI" id="CHEBI:15378"/>
        <dbReference type="ChEBI" id="CHEBI:57273"/>
        <dbReference type="ChEBI" id="CHEBI:58189"/>
        <dbReference type="ChEBI" id="CHEBI:133507"/>
        <dbReference type="ChEBI" id="CHEBI:137941"/>
        <dbReference type="EC" id="2.4.1.152"/>
    </reaction>
    <physiologicalReaction direction="left-to-right" evidence="15">
        <dbReference type="Rhea" id="RHEA:14258"/>
    </physiologicalReaction>
</comment>
<dbReference type="Pfam" id="PF00852">
    <property type="entry name" value="Glyco_transf_10"/>
    <property type="match status" value="1"/>
</dbReference>
<evidence type="ECO:0000256" key="10">
    <source>
        <dbReference type="ARBA" id="ARBA00023034"/>
    </source>
</evidence>
<evidence type="ECO:0000256" key="6">
    <source>
        <dbReference type="ARBA" id="ARBA00022679"/>
    </source>
</evidence>
<dbReference type="AlphaFoldDB" id="A0A3Q3E9N8"/>
<dbReference type="InParanoid" id="A0A3Q3E9N8"/>
<evidence type="ECO:0000256" key="1">
    <source>
        <dbReference type="ARBA" id="ARBA00004922"/>
    </source>
</evidence>
<comment type="subunit">
    <text evidence="4">Homodimer.</text>
</comment>
<accession>A0A3Q3E9N8</accession>
<dbReference type="GO" id="GO:0032580">
    <property type="term" value="C:Golgi cisterna membrane"/>
    <property type="evidence" value="ECO:0007669"/>
    <property type="project" value="UniProtKB-SubCell"/>
</dbReference>
<dbReference type="GeneTree" id="ENSGT00940000164360"/>
<evidence type="ECO:0000259" key="26">
    <source>
        <dbReference type="Pfam" id="PF17039"/>
    </source>
</evidence>
<evidence type="ECO:0000256" key="18">
    <source>
        <dbReference type="ARBA" id="ARBA00036295"/>
    </source>
</evidence>
<comment type="catalytic activity">
    <reaction evidence="17">
        <text>an alpha-Neu5Ac-(2-&gt;3)-beta-D-Gal-(1-&gt;4)-beta-D-GlcNAc-(1-&gt;3)-beta-D-Gal-(1-&gt;4)-beta-D-GlcNAc derivative + GDP-beta-L-fucose = an alpha-Neu5Ac-(2-&gt;3)-beta-D-Gal-(1-&gt;4)-beta-D-GlcNAc-(1-&gt;3)-beta-D-Gal-(1-&gt;4)-[alpha-L-Fuc-(1-&gt;3)]-beta-D-GlcNAc derivative + GDP + H(+)</text>
        <dbReference type="Rhea" id="RHEA:68044"/>
        <dbReference type="ChEBI" id="CHEBI:15378"/>
        <dbReference type="ChEBI" id="CHEBI:57273"/>
        <dbReference type="ChEBI" id="CHEBI:58189"/>
        <dbReference type="ChEBI" id="CHEBI:145343"/>
        <dbReference type="ChEBI" id="CHEBI:176900"/>
    </reaction>
    <physiologicalReaction direction="left-to-right" evidence="17">
        <dbReference type="Rhea" id="RHEA:68045"/>
    </physiologicalReaction>
</comment>
<protein>
    <recommendedName>
        <fullName evidence="24">Fucosyltransferase</fullName>
        <ecNumber evidence="24">2.4.1.-</ecNumber>
    </recommendedName>
</protein>
<keyword evidence="5 24" id="KW-0328">Glycosyltransferase</keyword>
<comment type="catalytic activity">
    <reaction evidence="23">
        <text>an alpha-L-Fuc-(1-&gt;2)-beta-D-Gal-(1-&gt;4)-beta-D-GlcNAc derivative + GDP-beta-L-fucose = an alpha-L-Fuc-(1-&gt;2)-beta-D-Gal-(1-&gt;4)-[alpha-L-Fuc-(1-&gt;3)]-beta-D-GlcNAc derivative + GDP + H(+)</text>
        <dbReference type="Rhea" id="RHEA:77191"/>
        <dbReference type="ChEBI" id="CHEBI:15378"/>
        <dbReference type="ChEBI" id="CHEBI:57273"/>
        <dbReference type="ChEBI" id="CHEBI:58189"/>
        <dbReference type="ChEBI" id="CHEBI:133510"/>
        <dbReference type="ChEBI" id="CHEBI:195560"/>
    </reaction>
    <physiologicalReaction direction="left-to-right" evidence="23">
        <dbReference type="Rhea" id="RHEA:77192"/>
    </physiologicalReaction>
</comment>
<keyword evidence="6 24" id="KW-0808">Transferase</keyword>
<evidence type="ECO:0000256" key="20">
    <source>
        <dbReference type="ARBA" id="ARBA00036757"/>
    </source>
</evidence>
<dbReference type="PANTHER" id="PTHR11929:SF10">
    <property type="entry name" value="4-GALACTOSYL-N-ACETYLGLUCOSAMINIDE 3-ALPHA-L-FUCOSYLTRANSFERASE 9"/>
    <property type="match status" value="1"/>
</dbReference>
<reference evidence="27" key="2">
    <citation type="submission" date="2025-09" db="UniProtKB">
        <authorList>
            <consortium name="Ensembl"/>
        </authorList>
    </citation>
    <scope>IDENTIFICATION</scope>
</reference>
<evidence type="ECO:0000256" key="7">
    <source>
        <dbReference type="ARBA" id="ARBA00022692"/>
    </source>
</evidence>
<comment type="pathway">
    <text evidence="2">Glycolipid biosynthesis.</text>
</comment>
<evidence type="ECO:0000259" key="25">
    <source>
        <dbReference type="Pfam" id="PF00852"/>
    </source>
</evidence>
<dbReference type="SUPFAM" id="SSF53756">
    <property type="entry name" value="UDP-Glycosyltransferase/glycogen phosphorylase"/>
    <property type="match status" value="1"/>
</dbReference>
<dbReference type="GO" id="GO:0006629">
    <property type="term" value="P:lipid metabolic process"/>
    <property type="evidence" value="ECO:0007669"/>
    <property type="project" value="UniProtKB-KW"/>
</dbReference>
<evidence type="ECO:0000256" key="2">
    <source>
        <dbReference type="ARBA" id="ARBA00004934"/>
    </source>
</evidence>
<comment type="similarity">
    <text evidence="3 24">Belongs to the glycosyltransferase 10 family.</text>
</comment>
<comment type="pathway">
    <text evidence="1">Protein modification; protein glycosylation.</text>
</comment>
<dbReference type="EC" id="2.4.1.-" evidence="24"/>
<evidence type="ECO:0000256" key="23">
    <source>
        <dbReference type="ARBA" id="ARBA00043838"/>
    </source>
</evidence>
<dbReference type="InterPro" id="IPR038577">
    <property type="entry name" value="GT10-like_C_sf"/>
</dbReference>
<feature type="domain" description="Fucosyltransferase N-terminal" evidence="26">
    <location>
        <begin position="53"/>
        <end position="158"/>
    </location>
</feature>
<evidence type="ECO:0000256" key="11">
    <source>
        <dbReference type="ARBA" id="ARBA00023098"/>
    </source>
</evidence>
<proteinExistence type="inferred from homology"/>
<dbReference type="FunCoup" id="A0A3Q3E9N8">
    <property type="interactions" value="76"/>
</dbReference>
<keyword evidence="8" id="KW-0735">Signal-anchor</keyword>
<evidence type="ECO:0000256" key="5">
    <source>
        <dbReference type="ARBA" id="ARBA00022676"/>
    </source>
</evidence>
<comment type="catalytic activity">
    <reaction evidence="19">
        <text>an N-acetyl-alpha-neuraminyl-(2-&gt;3)-beta-D-galactosyl-(1-&gt;4)-N-acetyl-beta-D-glucosaminyl derivative + GDP-beta-L-fucose = an alpha-Neu5Ac-(2-&gt;3)-beta-D-Gal-(1-&gt;4)-[alpha-L-Fuc-(1-&gt;3)]-beta-D-GlcNAc derivative + GDP + H(+)</text>
        <dbReference type="Rhea" id="RHEA:56076"/>
        <dbReference type="ChEBI" id="CHEBI:15378"/>
        <dbReference type="ChEBI" id="CHEBI:57273"/>
        <dbReference type="ChEBI" id="CHEBI:58189"/>
        <dbReference type="ChEBI" id="CHEBI:136545"/>
        <dbReference type="ChEBI" id="CHEBI:139509"/>
    </reaction>
    <physiologicalReaction direction="left-to-right" evidence="19">
        <dbReference type="Rhea" id="RHEA:56077"/>
    </physiologicalReaction>
</comment>
<keyword evidence="7 24" id="KW-0812">Transmembrane</keyword>
<keyword evidence="9" id="KW-1133">Transmembrane helix</keyword>
<evidence type="ECO:0000256" key="17">
    <source>
        <dbReference type="ARBA" id="ARBA00036234"/>
    </source>
</evidence>
<evidence type="ECO:0000256" key="24">
    <source>
        <dbReference type="RuleBase" id="RU003832"/>
    </source>
</evidence>
<evidence type="ECO:0000256" key="4">
    <source>
        <dbReference type="ARBA" id="ARBA00011738"/>
    </source>
</evidence>
<keyword evidence="13" id="KW-1015">Disulfide bond</keyword>
<evidence type="ECO:0000256" key="9">
    <source>
        <dbReference type="ARBA" id="ARBA00022989"/>
    </source>
</evidence>
<comment type="subcellular location">
    <subcellularLocation>
        <location evidence="24">Golgi apparatus</location>
        <location evidence="24">Golgi stack membrane</location>
        <topology evidence="24">Single-pass type II membrane protein</topology>
    </subcellularLocation>
    <subcellularLocation>
        <location evidence="21">Golgi apparatus</location>
        <location evidence="21">trans-Golgi network membrane</location>
        <topology evidence="21">Single-pass type II membrane protein</topology>
    </subcellularLocation>
</comment>
<evidence type="ECO:0000256" key="22">
    <source>
        <dbReference type="ARBA" id="ARBA00043828"/>
    </source>
</evidence>
<keyword evidence="14" id="KW-0325">Glycoprotein</keyword>
<dbReference type="FunFam" id="3.40.50.11660:FF:000001">
    <property type="entry name" value="alpha-(1,3)-fucosyltransferase 9"/>
    <property type="match status" value="1"/>
</dbReference>
<dbReference type="GO" id="GO:0017083">
    <property type="term" value="F:4-galactosyl-N-acetylglucosaminide 3-alpha-L-fucosyltransferase activity"/>
    <property type="evidence" value="ECO:0007669"/>
    <property type="project" value="UniProtKB-EC"/>
</dbReference>
<dbReference type="Proteomes" id="UP000261660">
    <property type="component" value="Unplaced"/>
</dbReference>
<evidence type="ECO:0000256" key="12">
    <source>
        <dbReference type="ARBA" id="ARBA00023136"/>
    </source>
</evidence>
<evidence type="ECO:0000256" key="13">
    <source>
        <dbReference type="ARBA" id="ARBA00023157"/>
    </source>
</evidence>
<comment type="catalytic activity">
    <reaction evidence="20">
        <text>a neolactoside nLc4Cer + GDP-beta-L-fucose = a neolactoside III(3)-alpha-Fuc-nLc4Cer + GDP + H(+)</text>
        <dbReference type="Rhea" id="RHEA:48376"/>
        <dbReference type="ChEBI" id="CHEBI:15378"/>
        <dbReference type="ChEBI" id="CHEBI:57273"/>
        <dbReference type="ChEBI" id="CHEBI:58189"/>
        <dbReference type="ChEBI" id="CHEBI:90376"/>
        <dbReference type="ChEBI" id="CHEBI:90379"/>
    </reaction>
    <physiologicalReaction direction="left-to-right" evidence="20">
        <dbReference type="Rhea" id="RHEA:48377"/>
    </physiologicalReaction>
</comment>
<keyword evidence="28" id="KW-1185">Reference proteome</keyword>
<evidence type="ECO:0000256" key="8">
    <source>
        <dbReference type="ARBA" id="ARBA00022968"/>
    </source>
</evidence>
<name>A0A3Q3E9N8_9LABR</name>
<feature type="domain" description="Fucosyltransferase C-terminal" evidence="25">
    <location>
        <begin position="175"/>
        <end position="357"/>
    </location>
</feature>
<evidence type="ECO:0000256" key="14">
    <source>
        <dbReference type="ARBA" id="ARBA00023180"/>
    </source>
</evidence>
<evidence type="ECO:0000256" key="15">
    <source>
        <dbReference type="ARBA" id="ARBA00029329"/>
    </source>
</evidence>
<dbReference type="Pfam" id="PF17039">
    <property type="entry name" value="Glyco_tran_10_N"/>
    <property type="match status" value="1"/>
</dbReference>
<keyword evidence="10 24" id="KW-0333">Golgi apparatus</keyword>
<evidence type="ECO:0000313" key="27">
    <source>
        <dbReference type="Ensembl" id="ENSLBEP00000002736.1"/>
    </source>
</evidence>
<reference evidence="27" key="1">
    <citation type="submission" date="2025-08" db="UniProtKB">
        <authorList>
            <consortium name="Ensembl"/>
        </authorList>
    </citation>
    <scope>IDENTIFICATION</scope>
</reference>
<evidence type="ECO:0000256" key="21">
    <source>
        <dbReference type="ARBA" id="ARBA00037848"/>
    </source>
</evidence>
<dbReference type="PANTHER" id="PTHR11929">
    <property type="entry name" value="ALPHA- 1,3 -FUCOSYLTRANSFERASE"/>
    <property type="match status" value="1"/>
</dbReference>
<evidence type="ECO:0000313" key="28">
    <source>
        <dbReference type="Proteomes" id="UP000261660"/>
    </source>
</evidence>
<evidence type="ECO:0000256" key="19">
    <source>
        <dbReference type="ARBA" id="ARBA00036481"/>
    </source>
</evidence>
<organism evidence="27 28">
    <name type="scientific">Labrus bergylta</name>
    <name type="common">ballan wrasse</name>
    <dbReference type="NCBI Taxonomy" id="56723"/>
    <lineage>
        <taxon>Eukaryota</taxon>
        <taxon>Metazoa</taxon>
        <taxon>Chordata</taxon>
        <taxon>Craniata</taxon>
        <taxon>Vertebrata</taxon>
        <taxon>Euteleostomi</taxon>
        <taxon>Actinopterygii</taxon>
        <taxon>Neopterygii</taxon>
        <taxon>Teleostei</taxon>
        <taxon>Neoteleostei</taxon>
        <taxon>Acanthomorphata</taxon>
        <taxon>Eupercaria</taxon>
        <taxon>Labriformes</taxon>
        <taxon>Labridae</taxon>
        <taxon>Labrus</taxon>
    </lineage>
</organism>
<sequence length="360" mass="41852">MTTSNKTMLMAKLAAFGLVCSLVTFCLYFEPSSNVCGSTSVEVKHHVGVDPNEKPIVLLWYWPLGVKFDFKDCLKYYNIDSCVLTADRSLYNKAQGVIFYHKNIAWNLNDMPQGLRPAFQKWIWFNVESPTNTGRKMGMDNLFNLTLSYRRDAGIIVRNELTIRETENTEDFVLPKKDKLVCWIVSNKDKRTGTLVRENYFEELSKHIDIRLFGRAHTGRQLGYNEYYPTIGSCKFYLAFENSIHRDYITEKVNGPLVAGTVPVVLGPPRANYEQFLPSDAFIHVNDFPNPKALAEFLLHLDKNNTEYMRYFEWRKFYSVTPHLLSINNEFTQPICLACHYLSINKVYRVVPDLYKWFFG</sequence>
<dbReference type="InterPro" id="IPR001503">
    <property type="entry name" value="Glyco_trans_10"/>
</dbReference>
<keyword evidence="12" id="KW-0472">Membrane</keyword>
<dbReference type="STRING" id="56723.ENSLBEP00000002736"/>
<comment type="catalytic activity">
    <reaction evidence="16">
        <text>alpha-D-galactosyl-(1-&gt;3)-beta-D-galactosyl-(1-&gt;4)-N-acetyl-beta-D-glucosaminyl-(1-&gt;3)-beta-D-galactosyl-(1-&gt;4)-beta-D-glucosyl-(1&lt;-&gt;1')-ceramide + GDP-beta-L-fucose = a neolactoside IV(3)-alpha-Gal,III(3)-alpha-Fuc-nLc4Cer + GDP + H(+)</text>
        <dbReference type="Rhea" id="RHEA:48380"/>
        <dbReference type="ChEBI" id="CHEBI:15378"/>
        <dbReference type="ChEBI" id="CHEBI:57273"/>
        <dbReference type="ChEBI" id="CHEBI:58189"/>
        <dbReference type="ChEBI" id="CHEBI:90380"/>
        <dbReference type="ChEBI" id="CHEBI:90381"/>
    </reaction>
    <physiologicalReaction direction="left-to-right" evidence="16">
        <dbReference type="Rhea" id="RHEA:48381"/>
    </physiologicalReaction>
</comment>
<keyword evidence="11" id="KW-0443">Lipid metabolism</keyword>
<comment type="catalytic activity">
    <reaction evidence="18">
        <text>alpha-N-glycoloylneuraminosyl-(2-&gt;3)-beta-D-galactosyl-(1-&gt;4)-N-acetyl-beta-D-glucosaminyl-(1-&gt;3)-beta-D-galactosyl-(1-&gt;4)-N-acetyl-beta-D-glucosaminyl-(1-&gt;3)-beta-D-galactosyl-(1-&gt;4)-beta-D-glucosyl-(1&lt;-&gt;1')-ceramide + GDP-beta-L-fucose = alpha-N-glycoloylneuraminosyl-(2-&gt;3)-beta-D-galactosyl-(1-&gt;4)-N-acetyl-beta-D-glucosaminyl-(1-&gt;3)-beta-D-galactosyl-(1-&gt;4)-[alpha-L-fucosyl-(1-&gt;3)]-N-acetyl-beta-D-glucosaminyl-(1-&gt;3)-beta-D-galactosyl-(1-&gt;4)-beta-D-glucosyl-(1&lt;-&gt;1')-ceramide + GDP + H(+)</text>
        <dbReference type="Rhea" id="RHEA:48388"/>
        <dbReference type="ChEBI" id="CHEBI:15378"/>
        <dbReference type="ChEBI" id="CHEBI:57273"/>
        <dbReference type="ChEBI" id="CHEBI:58189"/>
        <dbReference type="ChEBI" id="CHEBI:90383"/>
        <dbReference type="ChEBI" id="CHEBI:90384"/>
    </reaction>
    <physiologicalReaction direction="left-to-right" evidence="18">
        <dbReference type="Rhea" id="RHEA:48389"/>
    </physiologicalReaction>
</comment>
<dbReference type="UniPathway" id="UPA00378"/>